<organism evidence="1 2">
    <name type="scientific">Rangifer tarandus platyrhynchus</name>
    <name type="common">Svalbard reindeer</name>
    <dbReference type="NCBI Taxonomy" id="3082113"/>
    <lineage>
        <taxon>Eukaryota</taxon>
        <taxon>Metazoa</taxon>
        <taxon>Chordata</taxon>
        <taxon>Craniata</taxon>
        <taxon>Vertebrata</taxon>
        <taxon>Euteleostomi</taxon>
        <taxon>Mammalia</taxon>
        <taxon>Eutheria</taxon>
        <taxon>Laurasiatheria</taxon>
        <taxon>Artiodactyla</taxon>
        <taxon>Ruminantia</taxon>
        <taxon>Pecora</taxon>
        <taxon>Cervidae</taxon>
        <taxon>Odocoileinae</taxon>
        <taxon>Rangifer</taxon>
    </lineage>
</organism>
<accession>A0ACB0FBU7</accession>
<protein>
    <submittedName>
        <fullName evidence="1">Uncharacterized protein</fullName>
    </submittedName>
</protein>
<dbReference type="Proteomes" id="UP001162501">
    <property type="component" value="Chromosome 5"/>
</dbReference>
<reference evidence="1" key="1">
    <citation type="submission" date="2023-05" db="EMBL/GenBank/DDBJ databases">
        <authorList>
            <consortium name="ELIXIR-Norway"/>
        </authorList>
    </citation>
    <scope>NUCLEOTIDE SEQUENCE</scope>
</reference>
<proteinExistence type="predicted"/>
<evidence type="ECO:0000313" key="2">
    <source>
        <dbReference type="Proteomes" id="UP001162501"/>
    </source>
</evidence>
<dbReference type="EMBL" id="OX596089">
    <property type="protein sequence ID" value="CAI9710262.1"/>
    <property type="molecule type" value="Genomic_DNA"/>
</dbReference>
<gene>
    <name evidence="1" type="ORF">MRATA1EN3_LOCUS21475</name>
</gene>
<name>A0ACB0FBU7_RANTA</name>
<sequence length="361" mass="38735">MDVGDQEMKLVKNPFPRRHRGQEVDLLSELGGLGGLDVTHLATCLARDCRERGDSLVSRHSKLSRAAPFTAYTAALHSHGAPGSGSTSLWALDTSDFEISTTYMVDSQLNTVGCRSQGPEKPRVGQETDCEFIRGARSLRAAEPEIKIWKEKQTDWRPSLEWKFLDAKREATMLLSTEGQAGKQHWPGQDEESSKDARPPPSRIWASAQSLPAAARGTCPSLWPGVDAAGSGSEFPNKLPLARLGYSPAGAENTIRETCSSSLSLNQHQVNPTRSFTTARSRTNTPGDTPATARSAVTFPGAAPAGKPRATTWAPGLPGPAAPPCGPPNSGRFAQTPRKRSEGRERPANSGAAAVRPPRRT</sequence>
<evidence type="ECO:0000313" key="1">
    <source>
        <dbReference type="EMBL" id="CAI9710262.1"/>
    </source>
</evidence>